<feature type="compositionally biased region" description="Polar residues" evidence="1">
    <location>
        <begin position="437"/>
        <end position="453"/>
    </location>
</feature>
<feature type="compositionally biased region" description="Basic and acidic residues" evidence="1">
    <location>
        <begin position="489"/>
        <end position="498"/>
    </location>
</feature>
<feature type="compositionally biased region" description="Polar residues" evidence="1">
    <location>
        <begin position="660"/>
        <end position="670"/>
    </location>
</feature>
<feature type="region of interest" description="Disordered" evidence="1">
    <location>
        <begin position="195"/>
        <end position="216"/>
    </location>
</feature>
<feature type="region of interest" description="Disordered" evidence="1">
    <location>
        <begin position="121"/>
        <end position="144"/>
    </location>
</feature>
<reference evidence="2" key="3">
    <citation type="submission" date="2016-07" db="EMBL/GenBank/DDBJ databases">
        <title>Evolution of pathogenesis and genome organization in the Tremellales.</title>
        <authorList>
            <person name="Cuomo C."/>
            <person name="Litvintseva A."/>
            <person name="Heitman J."/>
            <person name="Chen Y."/>
            <person name="Sun S."/>
            <person name="Springer D."/>
            <person name="Dromer F."/>
            <person name="Young S."/>
            <person name="Zeng Q."/>
            <person name="Chapman S."/>
            <person name="Gujja S."/>
            <person name="Saif S."/>
            <person name="Birren B."/>
        </authorList>
    </citation>
    <scope>NUCLEOTIDE SEQUENCE</scope>
    <source>
        <strain evidence="2">CBS 10737</strain>
    </source>
</reference>
<dbReference type="KEGG" id="kpin:30168676"/>
<feature type="compositionally biased region" description="Polar residues" evidence="1">
    <location>
        <begin position="1024"/>
        <end position="1035"/>
    </location>
</feature>
<feature type="compositionally biased region" description="Polar residues" evidence="1">
    <location>
        <begin position="687"/>
        <end position="702"/>
    </location>
</feature>
<feature type="compositionally biased region" description="Low complexity" evidence="1">
    <location>
        <begin position="389"/>
        <end position="407"/>
    </location>
</feature>
<dbReference type="AlphaFoldDB" id="A0A1B9IBT6"/>
<gene>
    <name evidence="2" type="ORF">I206_00307</name>
    <name evidence="3" type="ORF">I206_101019</name>
</gene>
<feature type="compositionally biased region" description="Polar residues" evidence="1">
    <location>
        <begin position="121"/>
        <end position="138"/>
    </location>
</feature>
<dbReference type="OrthoDB" id="2564993at2759"/>
<feature type="compositionally biased region" description="Polar residues" evidence="1">
    <location>
        <begin position="408"/>
        <end position="423"/>
    </location>
</feature>
<dbReference type="EMBL" id="CP144519">
    <property type="protein sequence ID" value="WWC67112.1"/>
    <property type="molecule type" value="Genomic_DNA"/>
</dbReference>
<feature type="region of interest" description="Disordered" evidence="1">
    <location>
        <begin position="944"/>
        <end position="1006"/>
    </location>
</feature>
<feature type="region of interest" description="Disordered" evidence="1">
    <location>
        <begin position="252"/>
        <end position="339"/>
    </location>
</feature>
<name>A0A1B9IBT6_9TREE</name>
<feature type="compositionally biased region" description="Low complexity" evidence="1">
    <location>
        <begin position="315"/>
        <end position="324"/>
    </location>
</feature>
<feature type="compositionally biased region" description="Polar residues" evidence="1">
    <location>
        <begin position="253"/>
        <end position="265"/>
    </location>
</feature>
<feature type="region of interest" description="Disordered" evidence="1">
    <location>
        <begin position="1020"/>
        <end position="1078"/>
    </location>
</feature>
<dbReference type="Proteomes" id="UP000094020">
    <property type="component" value="Chromosome 1"/>
</dbReference>
<feature type="region of interest" description="Disordered" evidence="1">
    <location>
        <begin position="373"/>
        <end position="517"/>
    </location>
</feature>
<feature type="region of interest" description="Disordered" evidence="1">
    <location>
        <begin position="789"/>
        <end position="842"/>
    </location>
</feature>
<sequence length="1162" mass="128230">MSTYQHPFAARPSLYKRHTSPSSAILLSLPTLEALPPTPRSAKSYEPLNAFVVKSNSTNICGSSENLHTTAKRKPQNSLSSTMPLIKSRSKRPTSSKPENYSFLPSIAAALDLRSIVSSRNNSAGIHQGPTSHSSPPGSASAIAKDSGYQACSLLSRSTPPSTFSKDSLTALPSIQGVFEAYENEGSEIRRNISKRGKGKRDTLKLPMMNPSERHHSRNIYPFDEQEKDDNWHWNEINQSAKVIIDREFIPPRQSNSQQTFALSSDNRHVPRKRNPSLMTETNTYLPRPTVSRKSSSSNQSRRPPHSSLPAHSRSSLQLSLEESQTAEDRSTLNQWLGPEDDNLDDVELQALNVLETLSGHLLRDGFGYGTGQPKAVENIPSLTQSGHSTPSKTRSRSTTYSTQATSDNNNRRFSQISESNPPSIREWTEYRKRTKSQIQQNRPLSEQNQTGRSAPIARRPPPPPPPGPPPPQSGLPPLPTQRKSMQSHTREDDKRSIFAENNVETPDNSIGINLNSENNKRSVRAEVESLLDHHQIQIPNKLLPLPIPPRAASRLDKPNYIHLSKHSHRMASSSQMQSRPQTPVQRKDNKEKPGVKVPLVFSPSSSPATTDREEEANSVIITDNRLLTPLRNMSSPTIPVHQRPLPPIPALPDVSTLRLTSSQPRSTLAQLAHSRLPTRLLHPKKPSTSPKTASAGSNSPMSRVESKPLTRLVPREEPRRLFASSRAQREEGRKGQMSALSFLALDDAASNNLSRSEKRTSSFSGSASNSCMDSAYIYHTGYSQAKNESFSQGSEGGYIMPPSERSKIGVDDRKAIRSRRRGSQSSLSSIAGSEMTSLPDDTKVVPRIGARIEKEVEDDWTTAYEFGRSKSRSDGKELRLSLGIGIRTTKTASPYPQTKFRPTPLDLFSLSGMAVGRDSEIGREYPKSAGLLPPPRPRRQINPAMTTTAPPVPPQPTSPITPNKRCGQISPRYFHHSTNPRSDVGSKPDVVAGIDSMKSEKGDRQTDGLTDFMIFNSPIIPSPNLTTPGQSFIFPSSKETSPTTSKNPQQERKILSTPEKSGSSSYSHDNSSNWSSDTYEKERKIITGLWLSSKPTKNFKSNDIEGYERNSLDQDVKQTLSDHPFYSIGRSSKMPLLNNGKGESVVIDGGYGERASTGIKS</sequence>
<evidence type="ECO:0000313" key="4">
    <source>
        <dbReference type="Proteomes" id="UP000094020"/>
    </source>
</evidence>
<proteinExistence type="predicted"/>
<feature type="region of interest" description="Disordered" evidence="1">
    <location>
        <begin position="63"/>
        <end position="99"/>
    </location>
</feature>
<feature type="compositionally biased region" description="Basic and acidic residues" evidence="1">
    <location>
        <begin position="586"/>
        <end position="595"/>
    </location>
</feature>
<feature type="compositionally biased region" description="Polar residues" evidence="1">
    <location>
        <begin position="503"/>
        <end position="517"/>
    </location>
</feature>
<feature type="compositionally biased region" description="Low complexity" evidence="1">
    <location>
        <begin position="292"/>
        <end position="308"/>
    </location>
</feature>
<evidence type="ECO:0000313" key="2">
    <source>
        <dbReference type="EMBL" id="OCF53006.1"/>
    </source>
</evidence>
<feature type="region of interest" description="Disordered" evidence="1">
    <location>
        <begin position="660"/>
        <end position="737"/>
    </location>
</feature>
<feature type="compositionally biased region" description="Basic and acidic residues" evidence="1">
    <location>
        <begin position="805"/>
        <end position="816"/>
    </location>
</feature>
<feature type="compositionally biased region" description="Polar residues" evidence="1">
    <location>
        <begin position="571"/>
        <end position="585"/>
    </location>
</feature>
<feature type="compositionally biased region" description="Pro residues" evidence="1">
    <location>
        <begin position="459"/>
        <end position="480"/>
    </location>
</feature>
<keyword evidence="4" id="KW-1185">Reference proteome</keyword>
<feature type="compositionally biased region" description="Low complexity" evidence="1">
    <location>
        <begin position="1036"/>
        <end position="1047"/>
    </location>
</feature>
<reference evidence="2" key="1">
    <citation type="submission" date="2013-07" db="EMBL/GenBank/DDBJ databases">
        <title>The Genome Sequence of Cryptococcus pinus CBS10737.</title>
        <authorList>
            <consortium name="The Broad Institute Genome Sequencing Platform"/>
            <person name="Cuomo C."/>
            <person name="Litvintseva A."/>
            <person name="Chen Y."/>
            <person name="Heitman J."/>
            <person name="Sun S."/>
            <person name="Springer D."/>
            <person name="Dromer F."/>
            <person name="Young S.K."/>
            <person name="Zeng Q."/>
            <person name="Gargeya S."/>
            <person name="Fitzgerald M."/>
            <person name="Abouelleil A."/>
            <person name="Alvarado L."/>
            <person name="Berlin A.M."/>
            <person name="Chapman S.B."/>
            <person name="Dewar J."/>
            <person name="Goldberg J."/>
            <person name="Griggs A."/>
            <person name="Gujja S."/>
            <person name="Hansen M."/>
            <person name="Howarth C."/>
            <person name="Imamovic A."/>
            <person name="Larimer J."/>
            <person name="McCowan C."/>
            <person name="Murphy C."/>
            <person name="Pearson M."/>
            <person name="Priest M."/>
            <person name="Roberts A."/>
            <person name="Saif S."/>
            <person name="Shea T."/>
            <person name="Sykes S."/>
            <person name="Wortman J."/>
            <person name="Nusbaum C."/>
            <person name="Birren B."/>
        </authorList>
    </citation>
    <scope>NUCLEOTIDE SEQUENCE [LARGE SCALE GENOMIC DNA]</scope>
    <source>
        <strain evidence="2">CBS 10737</strain>
    </source>
</reference>
<dbReference type="EMBL" id="KI894007">
    <property type="protein sequence ID" value="OCF53006.1"/>
    <property type="molecule type" value="Genomic_DNA"/>
</dbReference>
<evidence type="ECO:0000313" key="3">
    <source>
        <dbReference type="EMBL" id="WWC67112.1"/>
    </source>
</evidence>
<dbReference type="RefSeq" id="XP_019014225.1">
    <property type="nucleotide sequence ID" value="XM_019152087.1"/>
</dbReference>
<evidence type="ECO:0000256" key="1">
    <source>
        <dbReference type="SAM" id="MobiDB-lite"/>
    </source>
</evidence>
<feature type="compositionally biased region" description="Basic and acidic residues" evidence="1">
    <location>
        <begin position="705"/>
        <end position="721"/>
    </location>
</feature>
<feature type="compositionally biased region" description="Low complexity" evidence="1">
    <location>
        <begin position="1062"/>
        <end position="1077"/>
    </location>
</feature>
<feature type="compositionally biased region" description="Low complexity" evidence="1">
    <location>
        <begin position="824"/>
        <end position="834"/>
    </location>
</feature>
<protein>
    <submittedName>
        <fullName evidence="2">Uncharacterized protein</fullName>
    </submittedName>
</protein>
<feature type="region of interest" description="Disordered" evidence="1">
    <location>
        <begin position="567"/>
        <end position="618"/>
    </location>
</feature>
<reference evidence="3" key="4">
    <citation type="submission" date="2024-02" db="EMBL/GenBank/DDBJ databases">
        <title>Comparative genomics of Cryptococcus and Kwoniella reveals pathogenesis evolution and contrasting modes of karyotype evolution via chromosome fusion or intercentromeric recombination.</title>
        <authorList>
            <person name="Coelho M.A."/>
            <person name="David-Palma M."/>
            <person name="Shea T."/>
            <person name="Bowers K."/>
            <person name="McGinley-Smith S."/>
            <person name="Mohammad A.W."/>
            <person name="Gnirke A."/>
            <person name="Yurkov A.M."/>
            <person name="Nowrousian M."/>
            <person name="Sun S."/>
            <person name="Cuomo C.A."/>
            <person name="Heitman J."/>
        </authorList>
    </citation>
    <scope>NUCLEOTIDE SEQUENCE</scope>
    <source>
        <strain evidence="3">CBS 10737</strain>
    </source>
</reference>
<reference evidence="3" key="2">
    <citation type="submission" date="2013-07" db="EMBL/GenBank/DDBJ databases">
        <authorList>
            <consortium name="The Broad Institute Genome Sequencing Platform"/>
            <person name="Cuomo C."/>
            <person name="Litvintseva A."/>
            <person name="Chen Y."/>
            <person name="Heitman J."/>
            <person name="Sun S."/>
            <person name="Springer D."/>
            <person name="Dromer F."/>
            <person name="Young S.K."/>
            <person name="Zeng Q."/>
            <person name="Gargeya S."/>
            <person name="Fitzgerald M."/>
            <person name="Abouelleil A."/>
            <person name="Alvarado L."/>
            <person name="Berlin A.M."/>
            <person name="Chapman S.B."/>
            <person name="Dewar J."/>
            <person name="Goldberg J."/>
            <person name="Griggs A."/>
            <person name="Gujja S."/>
            <person name="Hansen M."/>
            <person name="Howarth C."/>
            <person name="Imamovic A."/>
            <person name="Larimer J."/>
            <person name="McCowan C."/>
            <person name="Murphy C."/>
            <person name="Pearson M."/>
            <person name="Priest M."/>
            <person name="Roberts A."/>
            <person name="Saif S."/>
            <person name="Shea T."/>
            <person name="Sykes S."/>
            <person name="Wortman J."/>
            <person name="Nusbaum C."/>
            <person name="Birren B."/>
        </authorList>
    </citation>
    <scope>NUCLEOTIDE SEQUENCE</scope>
    <source>
        <strain evidence="3">CBS 10737</strain>
    </source>
</reference>
<dbReference type="GeneID" id="30168676"/>
<feature type="compositionally biased region" description="Pro residues" evidence="1">
    <location>
        <begin position="951"/>
        <end position="960"/>
    </location>
</feature>
<accession>A0A1B9IBT6</accession>
<organism evidence="2">
    <name type="scientific">Kwoniella pini CBS 10737</name>
    <dbReference type="NCBI Taxonomy" id="1296096"/>
    <lineage>
        <taxon>Eukaryota</taxon>
        <taxon>Fungi</taxon>
        <taxon>Dikarya</taxon>
        <taxon>Basidiomycota</taxon>
        <taxon>Agaricomycotina</taxon>
        <taxon>Tremellomycetes</taxon>
        <taxon>Tremellales</taxon>
        <taxon>Cryptococcaceae</taxon>
        <taxon>Kwoniella</taxon>
    </lineage>
</organism>